<accession>A0ABW2L927</accession>
<dbReference type="Proteomes" id="UP001596472">
    <property type="component" value="Unassembled WGS sequence"/>
</dbReference>
<dbReference type="EMBL" id="JBHTBS010000005">
    <property type="protein sequence ID" value="MFC7337798.1"/>
    <property type="molecule type" value="Genomic_DNA"/>
</dbReference>
<feature type="signal peptide" evidence="2">
    <location>
        <begin position="1"/>
        <end position="23"/>
    </location>
</feature>
<reference evidence="4" key="1">
    <citation type="journal article" date="2019" name="Int. J. Syst. Evol. Microbiol.">
        <title>The Global Catalogue of Microorganisms (GCM) 10K type strain sequencing project: providing services to taxonomists for standard genome sequencing and annotation.</title>
        <authorList>
            <consortium name="The Broad Institute Genomics Platform"/>
            <consortium name="The Broad Institute Genome Sequencing Center for Infectious Disease"/>
            <person name="Wu L."/>
            <person name="Ma J."/>
        </authorList>
    </citation>
    <scope>NUCLEOTIDE SEQUENCE [LARGE SCALE GENOMIC DNA]</scope>
    <source>
        <strain evidence="4">CGMCC 4.1467</strain>
    </source>
</reference>
<dbReference type="InterPro" id="IPR046715">
    <property type="entry name" value="DUF6607"/>
</dbReference>
<name>A0ABW2L927_9BACT</name>
<feature type="compositionally biased region" description="Basic and acidic residues" evidence="1">
    <location>
        <begin position="40"/>
        <end position="52"/>
    </location>
</feature>
<evidence type="ECO:0000313" key="3">
    <source>
        <dbReference type="EMBL" id="MFC7337798.1"/>
    </source>
</evidence>
<sequence>MIQKSIIPLIYLAVLTSSLLASVDPPHNSTSQENPPKPAAIEKDPKVASDSKKPRKKGEKQPSEKAVSKKRPLKPAGSDEAAEEPRPETIGHPFSWPFIGWEKMKPRGGTTQGSQTTLASEANPAFYRIQERGITPKERDRRAILALAGDFRVSFDFIETASSAFPYTPPRPYFSWATECAFVIEDQPDFISIQHILVMEFVDESGEIQGPFTMKHWRQDWTYQDRRTFRYLGDRTWQSQIRENSSGQWSQAVYQVDDSPRYETTGRWDHRGGISVFRSGSFWRPLPRREFSLRDDYNVLGGHHEITVTPSGWLHTQINRKIVAHNGKIEKVIAHELGADRYERISSPSLAPAHEYWKATSAFWSAVRRKWDAVLEDKAPVRLRKDVDDKPMFAHLFALAGQLEDGEIDKKQEQKLIKEALTIIDRFIERPEE</sequence>
<comment type="caution">
    <text evidence="3">The sequence shown here is derived from an EMBL/GenBank/DDBJ whole genome shotgun (WGS) entry which is preliminary data.</text>
</comment>
<protein>
    <submittedName>
        <fullName evidence="3">DUF6607 family protein</fullName>
    </submittedName>
</protein>
<evidence type="ECO:0000256" key="2">
    <source>
        <dbReference type="SAM" id="SignalP"/>
    </source>
</evidence>
<proteinExistence type="predicted"/>
<evidence type="ECO:0000313" key="4">
    <source>
        <dbReference type="Proteomes" id="UP001596472"/>
    </source>
</evidence>
<evidence type="ECO:0000256" key="1">
    <source>
        <dbReference type="SAM" id="MobiDB-lite"/>
    </source>
</evidence>
<gene>
    <name evidence="3" type="ORF">ACFQY0_11460</name>
</gene>
<keyword evidence="2" id="KW-0732">Signal</keyword>
<organism evidence="3 4">
    <name type="scientific">Haloferula chungangensis</name>
    <dbReference type="NCBI Taxonomy" id="1048331"/>
    <lineage>
        <taxon>Bacteria</taxon>
        <taxon>Pseudomonadati</taxon>
        <taxon>Verrucomicrobiota</taxon>
        <taxon>Verrucomicrobiia</taxon>
        <taxon>Verrucomicrobiales</taxon>
        <taxon>Verrucomicrobiaceae</taxon>
        <taxon>Haloferula</taxon>
    </lineage>
</organism>
<keyword evidence="4" id="KW-1185">Reference proteome</keyword>
<feature type="region of interest" description="Disordered" evidence="1">
    <location>
        <begin position="24"/>
        <end position="99"/>
    </location>
</feature>
<feature type="chain" id="PRO_5047422386" evidence="2">
    <location>
        <begin position="24"/>
        <end position="433"/>
    </location>
</feature>
<dbReference type="RefSeq" id="WP_379712438.1">
    <property type="nucleotide sequence ID" value="NZ_JBHTBS010000005.1"/>
</dbReference>
<dbReference type="Pfam" id="PF20311">
    <property type="entry name" value="DUF6607"/>
    <property type="match status" value="1"/>
</dbReference>